<dbReference type="GO" id="GO:0006465">
    <property type="term" value="P:signal peptide processing"/>
    <property type="evidence" value="ECO:0007669"/>
    <property type="project" value="UniProtKB-UniRule"/>
</dbReference>
<dbReference type="InterPro" id="IPR001733">
    <property type="entry name" value="Peptidase_S26B"/>
</dbReference>
<dbReference type="GO" id="GO:0009003">
    <property type="term" value="F:signal peptidase activity"/>
    <property type="evidence" value="ECO:0007669"/>
    <property type="project" value="UniProtKB-EC"/>
</dbReference>
<dbReference type="RefSeq" id="WP_129519827.1">
    <property type="nucleotide sequence ID" value="NZ_SDPN01000006.1"/>
</dbReference>
<keyword evidence="10" id="KW-1185">Reference proteome</keyword>
<keyword evidence="3 7" id="KW-1133">Transmembrane helix</keyword>
<evidence type="ECO:0000313" key="10">
    <source>
        <dbReference type="Proteomes" id="UP000293865"/>
    </source>
</evidence>
<feature type="transmembrane region" description="Helical" evidence="7">
    <location>
        <begin position="142"/>
        <end position="160"/>
    </location>
</feature>
<gene>
    <name evidence="9" type="ORF">ESP51_05155</name>
</gene>
<keyword evidence="9" id="KW-0378">Hydrolase</keyword>
<evidence type="ECO:0000256" key="4">
    <source>
        <dbReference type="ARBA" id="ARBA00023136"/>
    </source>
</evidence>
<feature type="transmembrane region" description="Helical" evidence="7">
    <location>
        <begin position="375"/>
        <end position="393"/>
    </location>
</feature>
<proteinExistence type="predicted"/>
<evidence type="ECO:0000256" key="3">
    <source>
        <dbReference type="ARBA" id="ARBA00022989"/>
    </source>
</evidence>
<dbReference type="SUPFAM" id="SSF51306">
    <property type="entry name" value="LexA/Signal peptidase"/>
    <property type="match status" value="1"/>
</dbReference>
<evidence type="ECO:0000256" key="5">
    <source>
        <dbReference type="NCBIfam" id="TIGR02228"/>
    </source>
</evidence>
<name>A0A4Q2L6X6_9MICO</name>
<dbReference type="GO" id="GO:0004252">
    <property type="term" value="F:serine-type endopeptidase activity"/>
    <property type="evidence" value="ECO:0007669"/>
    <property type="project" value="UniProtKB-UniRule"/>
</dbReference>
<dbReference type="AlphaFoldDB" id="A0A4Q2L6X6"/>
<protein>
    <recommendedName>
        <fullName evidence="5">Signal peptidase I</fullName>
        <ecNumber evidence="5">3.4.21.89</ecNumber>
    </recommendedName>
</protein>
<keyword evidence="4 7" id="KW-0472">Membrane</keyword>
<evidence type="ECO:0000256" key="6">
    <source>
        <dbReference type="SAM" id="MobiDB-lite"/>
    </source>
</evidence>
<evidence type="ECO:0000259" key="8">
    <source>
        <dbReference type="Pfam" id="PF10502"/>
    </source>
</evidence>
<evidence type="ECO:0000256" key="7">
    <source>
        <dbReference type="SAM" id="Phobius"/>
    </source>
</evidence>
<sequence>MTSIARKVLHVSGEVVLTVLAAGGAACIVLVLAAVWFGASVILFSTGSMTPTIPAGSAALVREVPASEVEVGDIVTVDRPNALPITHRVVAVEGAGAVRELTLRGDANPTDDPLPYSVSHVREVIFSVPGIAPAIDAAGNPVVLATVTVLMAGLVTWAFWPRREAPGETTTRRRRRRAGREHSSSGARHASGAAVIVVAALIGVTMAPEPATAATTTNEHIVQGERIRLTSILDTEQARSLEPGAESVWIVGVEAITEEPGAVDIDLELTADEPALAISVAACDVRWIGTSCASGRRDVLDLTATDVATSHRLDEISTSEQRWLRLTVGLADGGDESIHGGWRDLVVRASGFGESSGIGSGGGGIARTGLPFPPAALALAALLLIAAGTAALIRRPRDRTGGRNG</sequence>
<comment type="caution">
    <text evidence="9">The sequence shown here is derived from an EMBL/GenBank/DDBJ whole genome shotgun (WGS) entry which is preliminary data.</text>
</comment>
<keyword evidence="2 7" id="KW-0812">Transmembrane</keyword>
<feature type="region of interest" description="Disordered" evidence="6">
    <location>
        <begin position="166"/>
        <end position="188"/>
    </location>
</feature>
<dbReference type="EMBL" id="SDPN01000006">
    <property type="protein sequence ID" value="RXZ72273.1"/>
    <property type="molecule type" value="Genomic_DNA"/>
</dbReference>
<dbReference type="GO" id="GO:0016020">
    <property type="term" value="C:membrane"/>
    <property type="evidence" value="ECO:0007669"/>
    <property type="project" value="UniProtKB-SubCell"/>
</dbReference>
<dbReference type="NCBIfam" id="TIGR02228">
    <property type="entry name" value="sigpep_I_arch"/>
    <property type="match status" value="1"/>
</dbReference>
<dbReference type="EC" id="3.4.21.89" evidence="5"/>
<comment type="subcellular location">
    <subcellularLocation>
        <location evidence="1">Membrane</location>
    </subcellularLocation>
</comment>
<dbReference type="InterPro" id="IPR036286">
    <property type="entry name" value="LexA/Signal_pep-like_sf"/>
</dbReference>
<organism evidence="9 10">
    <name type="scientific">Agromyces albus</name>
    <dbReference type="NCBI Taxonomy" id="205332"/>
    <lineage>
        <taxon>Bacteria</taxon>
        <taxon>Bacillati</taxon>
        <taxon>Actinomycetota</taxon>
        <taxon>Actinomycetes</taxon>
        <taxon>Micrococcales</taxon>
        <taxon>Microbacteriaceae</taxon>
        <taxon>Agromyces</taxon>
    </lineage>
</organism>
<dbReference type="OrthoDB" id="3790724at2"/>
<evidence type="ECO:0000256" key="2">
    <source>
        <dbReference type="ARBA" id="ARBA00022692"/>
    </source>
</evidence>
<dbReference type="Proteomes" id="UP000293865">
    <property type="component" value="Unassembled WGS sequence"/>
</dbReference>
<feature type="transmembrane region" description="Helical" evidence="7">
    <location>
        <begin position="20"/>
        <end position="44"/>
    </location>
</feature>
<dbReference type="PROSITE" id="PS51257">
    <property type="entry name" value="PROKAR_LIPOPROTEIN"/>
    <property type="match status" value="1"/>
</dbReference>
<accession>A0A4Q2L6X6</accession>
<evidence type="ECO:0000313" key="9">
    <source>
        <dbReference type="EMBL" id="RXZ72273.1"/>
    </source>
</evidence>
<evidence type="ECO:0000256" key="1">
    <source>
        <dbReference type="ARBA" id="ARBA00004370"/>
    </source>
</evidence>
<feature type="domain" description="Peptidase S26" evidence="8">
    <location>
        <begin position="23"/>
        <end position="94"/>
    </location>
</feature>
<reference evidence="9 10" key="1">
    <citation type="submission" date="2019-01" db="EMBL/GenBank/DDBJ databases">
        <title>Agromyces.</title>
        <authorList>
            <person name="Li J."/>
        </authorList>
    </citation>
    <scope>NUCLEOTIDE SEQUENCE [LARGE SCALE GENOMIC DNA]</scope>
    <source>
        <strain evidence="9 10">DSM 15934</strain>
    </source>
</reference>
<dbReference type="Pfam" id="PF10502">
    <property type="entry name" value="Peptidase_S26"/>
    <property type="match status" value="1"/>
</dbReference>
<dbReference type="CDD" id="cd06530">
    <property type="entry name" value="S26_SPase_I"/>
    <property type="match status" value="1"/>
</dbReference>
<dbReference type="InterPro" id="IPR019533">
    <property type="entry name" value="Peptidase_S26"/>
</dbReference>